<dbReference type="Proteomes" id="UP000320338">
    <property type="component" value="Unassembled WGS sequence"/>
</dbReference>
<protein>
    <submittedName>
        <fullName evidence="2">Uncharacterized protein</fullName>
    </submittedName>
</protein>
<proteinExistence type="predicted"/>
<dbReference type="AlphaFoldDB" id="A0A4Y3WHB8"/>
<organism evidence="2 3">
    <name type="scientific">Pseudonocardia hydrocarbonoxydans</name>
    <dbReference type="NCBI Taxonomy" id="76726"/>
    <lineage>
        <taxon>Bacteria</taxon>
        <taxon>Bacillati</taxon>
        <taxon>Actinomycetota</taxon>
        <taxon>Actinomycetes</taxon>
        <taxon>Pseudonocardiales</taxon>
        <taxon>Pseudonocardiaceae</taxon>
        <taxon>Pseudonocardia</taxon>
    </lineage>
</organism>
<evidence type="ECO:0000313" key="2">
    <source>
        <dbReference type="EMBL" id="GEC18357.1"/>
    </source>
</evidence>
<reference evidence="2 3" key="1">
    <citation type="submission" date="2019-06" db="EMBL/GenBank/DDBJ databases">
        <title>Whole genome shotgun sequence of Pseudonocardia hydrocarbonoxydans NBRC 14498.</title>
        <authorList>
            <person name="Hosoyama A."/>
            <person name="Uohara A."/>
            <person name="Ohji S."/>
            <person name="Ichikawa N."/>
        </authorList>
    </citation>
    <scope>NUCLEOTIDE SEQUENCE [LARGE SCALE GENOMIC DNA]</scope>
    <source>
        <strain evidence="2 3">NBRC 14498</strain>
    </source>
</reference>
<keyword evidence="3" id="KW-1185">Reference proteome</keyword>
<dbReference type="EMBL" id="BJNG01000005">
    <property type="protein sequence ID" value="GEC18357.1"/>
    <property type="molecule type" value="Genomic_DNA"/>
</dbReference>
<accession>A0A4Y3WHB8</accession>
<dbReference type="RefSeq" id="WP_141276868.1">
    <property type="nucleotide sequence ID" value="NZ_BAAARZ010000027.1"/>
</dbReference>
<feature type="region of interest" description="Disordered" evidence="1">
    <location>
        <begin position="1"/>
        <end position="30"/>
    </location>
</feature>
<dbReference type="OrthoDB" id="4578130at2"/>
<gene>
    <name evidence="2" type="ORF">PHY01_06400</name>
</gene>
<comment type="caution">
    <text evidence="2">The sequence shown here is derived from an EMBL/GenBank/DDBJ whole genome shotgun (WGS) entry which is preliminary data.</text>
</comment>
<evidence type="ECO:0000256" key="1">
    <source>
        <dbReference type="SAM" id="MobiDB-lite"/>
    </source>
</evidence>
<evidence type="ECO:0000313" key="3">
    <source>
        <dbReference type="Proteomes" id="UP000320338"/>
    </source>
</evidence>
<name>A0A4Y3WHB8_9PSEU</name>
<sequence length="183" mass="19132">MTSTAGGHGPTASAEGPAPVDPDPAPEGAEFAPEFDEWLDRLGALFEAVRFTCTHRLVDPSLAEQVGVQVVAGMVARPAVFRYFGLPFSGRIAKLAEGLIAVADAGELVSVCGWPELRDRVGGLPAEHRAAFVVTCLRGGDVEELAAVLSCDGAAAEYRHEAMLADLGELVRPGLAPARVERG</sequence>